<dbReference type="Proteomes" id="UP000183832">
    <property type="component" value="Unassembled WGS sequence"/>
</dbReference>
<sequence>MNGMQMKDELAVMADDSHTRNRRDFYLITVESVARRSVKAVERSRTYLHLDSFDYRYISKRVQFLHKNPINHSRKADIVQRSTCNVGDEKNDTILLVFRQIRKSETLRNEENEEDNYASRLSD</sequence>
<organism evidence="1 2">
    <name type="scientific">Clunio marinus</name>
    <dbReference type="NCBI Taxonomy" id="568069"/>
    <lineage>
        <taxon>Eukaryota</taxon>
        <taxon>Metazoa</taxon>
        <taxon>Ecdysozoa</taxon>
        <taxon>Arthropoda</taxon>
        <taxon>Hexapoda</taxon>
        <taxon>Insecta</taxon>
        <taxon>Pterygota</taxon>
        <taxon>Neoptera</taxon>
        <taxon>Endopterygota</taxon>
        <taxon>Diptera</taxon>
        <taxon>Nematocera</taxon>
        <taxon>Chironomoidea</taxon>
        <taxon>Chironomidae</taxon>
        <taxon>Clunio</taxon>
    </lineage>
</organism>
<gene>
    <name evidence="1" type="ORF">CLUMA_CG000569</name>
</gene>
<accession>A0A1J1HFG7</accession>
<dbReference type="EMBL" id="CVRI01000002">
    <property type="protein sequence ID" value="CRK86736.1"/>
    <property type="molecule type" value="Genomic_DNA"/>
</dbReference>
<evidence type="ECO:0000313" key="1">
    <source>
        <dbReference type="EMBL" id="CRK86736.1"/>
    </source>
</evidence>
<protein>
    <submittedName>
        <fullName evidence="1">CLUMA_CG000569, isoform A</fullName>
    </submittedName>
</protein>
<proteinExistence type="predicted"/>
<name>A0A1J1HFG7_9DIPT</name>
<reference evidence="1 2" key="1">
    <citation type="submission" date="2015-04" db="EMBL/GenBank/DDBJ databases">
        <authorList>
            <person name="Syromyatnikov M.Y."/>
            <person name="Popov V.N."/>
        </authorList>
    </citation>
    <scope>NUCLEOTIDE SEQUENCE [LARGE SCALE GENOMIC DNA]</scope>
</reference>
<keyword evidence="2" id="KW-1185">Reference proteome</keyword>
<evidence type="ECO:0000313" key="2">
    <source>
        <dbReference type="Proteomes" id="UP000183832"/>
    </source>
</evidence>
<dbReference type="AlphaFoldDB" id="A0A1J1HFG7"/>